<sequence length="58" mass="6444">MPKLPADTVTVSPHDEAAAYDAWFRAKVEKAMASTEPGIPHEEVMAMARAIIERHRGR</sequence>
<dbReference type="EMBL" id="JAHXZN010000003">
    <property type="protein sequence ID" value="MBW6531424.1"/>
    <property type="molecule type" value="Genomic_DNA"/>
</dbReference>
<dbReference type="Proteomes" id="UP000759103">
    <property type="component" value="Unassembled WGS sequence"/>
</dbReference>
<gene>
    <name evidence="2" type="ORF">KZ820_11830</name>
</gene>
<dbReference type="Pfam" id="PF21217">
    <property type="entry name" value="PaaA2"/>
    <property type="match status" value="1"/>
</dbReference>
<proteinExistence type="predicted"/>
<accession>A0ABS7BPS0</accession>
<dbReference type="RefSeq" id="WP_219748804.1">
    <property type="nucleotide sequence ID" value="NZ_JAHXZN010000003.1"/>
</dbReference>
<name>A0ABS7BPS0_9SPHN</name>
<dbReference type="InterPro" id="IPR048851">
    <property type="entry name" value="PaaA2_dom"/>
</dbReference>
<feature type="domain" description="Stability determinant" evidence="1">
    <location>
        <begin position="17"/>
        <end position="46"/>
    </location>
</feature>
<evidence type="ECO:0000313" key="2">
    <source>
        <dbReference type="EMBL" id="MBW6531424.1"/>
    </source>
</evidence>
<keyword evidence="3" id="KW-1185">Reference proteome</keyword>
<evidence type="ECO:0000313" key="3">
    <source>
        <dbReference type="Proteomes" id="UP000759103"/>
    </source>
</evidence>
<dbReference type="Gene3D" id="6.20.450.20">
    <property type="match status" value="1"/>
</dbReference>
<comment type="caution">
    <text evidence="2">The sequence shown here is derived from an EMBL/GenBank/DDBJ whole genome shotgun (WGS) entry which is preliminary data.</text>
</comment>
<organism evidence="2 3">
    <name type="scientific">Sphingomonas citri</name>
    <dbReference type="NCBI Taxonomy" id="2862499"/>
    <lineage>
        <taxon>Bacteria</taxon>
        <taxon>Pseudomonadati</taxon>
        <taxon>Pseudomonadota</taxon>
        <taxon>Alphaproteobacteria</taxon>
        <taxon>Sphingomonadales</taxon>
        <taxon>Sphingomonadaceae</taxon>
        <taxon>Sphingomonas</taxon>
    </lineage>
</organism>
<reference evidence="2 3" key="1">
    <citation type="submission" date="2021-07" db="EMBL/GenBank/DDBJ databases">
        <title>Sphingomonas sp.</title>
        <authorList>
            <person name="Feng G."/>
            <person name="Li J."/>
            <person name="Pan M."/>
        </authorList>
    </citation>
    <scope>NUCLEOTIDE SEQUENCE [LARGE SCALE GENOMIC DNA]</scope>
    <source>
        <strain evidence="2 3">RRHST34</strain>
    </source>
</reference>
<protein>
    <submittedName>
        <fullName evidence="2">Stability determinant</fullName>
    </submittedName>
</protein>
<evidence type="ECO:0000259" key="1">
    <source>
        <dbReference type="Pfam" id="PF21217"/>
    </source>
</evidence>